<accession>A0AAW0KKL0</accession>
<evidence type="ECO:0000256" key="2">
    <source>
        <dbReference type="ARBA" id="ARBA00022574"/>
    </source>
</evidence>
<dbReference type="GO" id="GO:0070971">
    <property type="term" value="C:endoplasmic reticulum exit site"/>
    <property type="evidence" value="ECO:0007669"/>
    <property type="project" value="TreeGrafter"/>
</dbReference>
<dbReference type="EMBL" id="PKMF04000288">
    <property type="protein sequence ID" value="KAK7839235.1"/>
    <property type="molecule type" value="Genomic_DNA"/>
</dbReference>
<evidence type="ECO:0000313" key="7">
    <source>
        <dbReference type="Proteomes" id="UP000237347"/>
    </source>
</evidence>
<reference evidence="6 7" key="1">
    <citation type="journal article" date="2018" name="Sci. Data">
        <title>The draft genome sequence of cork oak.</title>
        <authorList>
            <person name="Ramos A.M."/>
            <person name="Usie A."/>
            <person name="Barbosa P."/>
            <person name="Barros P.M."/>
            <person name="Capote T."/>
            <person name="Chaves I."/>
            <person name="Simoes F."/>
            <person name="Abreu I."/>
            <person name="Carrasquinho I."/>
            <person name="Faro C."/>
            <person name="Guimaraes J.B."/>
            <person name="Mendonca D."/>
            <person name="Nobrega F."/>
            <person name="Rodrigues L."/>
            <person name="Saibo N.J.M."/>
            <person name="Varela M.C."/>
            <person name="Egas C."/>
            <person name="Matos J."/>
            <person name="Miguel C.M."/>
            <person name="Oliveira M.M."/>
            <person name="Ricardo C.P."/>
            <person name="Goncalves S."/>
        </authorList>
    </citation>
    <scope>NUCLEOTIDE SEQUENCE [LARGE SCALE GENOMIC DNA]</scope>
    <source>
        <strain evidence="7">cv. HL8</strain>
    </source>
</reference>
<dbReference type="InterPro" id="IPR036322">
    <property type="entry name" value="WD40_repeat_dom_sf"/>
</dbReference>
<sequence>SEASENALVGHLSRHKGPGSGSAAQDEISFLSWNSKDLKKQKPVISFSDSVRRRSSVLQWDPDVATQLVVASDEDSSPSVRLWDMRNIMTPVKEFTGHTKAMQYIYFQFPIYNYQNFTFVLHDVEYYHRLSSSRPRILIVKCNNSGQIEGSGGNLKDALAGMVDKQVGELLNREENRVLLDGLDKASQRVEMAKKELAEIEKQYFRRSR</sequence>
<proteinExistence type="predicted"/>
<evidence type="ECO:0000313" key="6">
    <source>
        <dbReference type="EMBL" id="KAK7839235.1"/>
    </source>
</evidence>
<dbReference type="GO" id="GO:0005198">
    <property type="term" value="F:structural molecule activity"/>
    <property type="evidence" value="ECO:0007669"/>
    <property type="project" value="TreeGrafter"/>
</dbReference>
<dbReference type="SUPFAM" id="SSF50978">
    <property type="entry name" value="WD40 repeat-like"/>
    <property type="match status" value="1"/>
</dbReference>
<dbReference type="PANTHER" id="PTHR13923">
    <property type="entry name" value="SEC31-RELATED PROTEIN"/>
    <property type="match status" value="1"/>
</dbReference>
<dbReference type="PANTHER" id="PTHR13923:SF11">
    <property type="entry name" value="SECRETORY 31, ISOFORM D"/>
    <property type="match status" value="1"/>
</dbReference>
<evidence type="ECO:0000256" key="1">
    <source>
        <dbReference type="ARBA" id="ARBA00022448"/>
    </source>
</evidence>
<dbReference type="InterPro" id="IPR040251">
    <property type="entry name" value="SEC31-like"/>
</dbReference>
<feature type="non-terminal residue" evidence="6">
    <location>
        <position position="1"/>
    </location>
</feature>
<dbReference type="GO" id="GO:0015031">
    <property type="term" value="P:protein transport"/>
    <property type="evidence" value="ECO:0007669"/>
    <property type="project" value="UniProtKB-KW"/>
</dbReference>
<dbReference type="GO" id="GO:0030127">
    <property type="term" value="C:COPII vesicle coat"/>
    <property type="evidence" value="ECO:0007669"/>
    <property type="project" value="TreeGrafter"/>
</dbReference>
<keyword evidence="1" id="KW-0813">Transport</keyword>
<dbReference type="AlphaFoldDB" id="A0AAW0KKL0"/>
<evidence type="ECO:0000256" key="4">
    <source>
        <dbReference type="ARBA" id="ARBA00022927"/>
    </source>
</evidence>
<keyword evidence="7" id="KW-1185">Reference proteome</keyword>
<keyword evidence="4" id="KW-0653">Protein transport</keyword>
<keyword evidence="3" id="KW-0677">Repeat</keyword>
<organism evidence="6 7">
    <name type="scientific">Quercus suber</name>
    <name type="common">Cork oak</name>
    <dbReference type="NCBI Taxonomy" id="58331"/>
    <lineage>
        <taxon>Eukaryota</taxon>
        <taxon>Viridiplantae</taxon>
        <taxon>Streptophyta</taxon>
        <taxon>Embryophyta</taxon>
        <taxon>Tracheophyta</taxon>
        <taxon>Spermatophyta</taxon>
        <taxon>Magnoliopsida</taxon>
        <taxon>eudicotyledons</taxon>
        <taxon>Gunneridae</taxon>
        <taxon>Pentapetalae</taxon>
        <taxon>rosids</taxon>
        <taxon>fabids</taxon>
        <taxon>Fagales</taxon>
        <taxon>Fagaceae</taxon>
        <taxon>Quercus</taxon>
    </lineage>
</organism>
<evidence type="ECO:0000256" key="3">
    <source>
        <dbReference type="ARBA" id="ARBA00022737"/>
    </source>
</evidence>
<dbReference type="InterPro" id="IPR015943">
    <property type="entry name" value="WD40/YVTN_repeat-like_dom_sf"/>
</dbReference>
<dbReference type="Proteomes" id="UP000237347">
    <property type="component" value="Unassembled WGS sequence"/>
</dbReference>
<comment type="caution">
    <text evidence="6">The sequence shown here is derived from an EMBL/GenBank/DDBJ whole genome shotgun (WGS) entry which is preliminary data.</text>
</comment>
<gene>
    <name evidence="6" type="primary">SEC31B_6</name>
    <name evidence="6" type="ORF">CFP56_018208</name>
</gene>
<keyword evidence="2" id="KW-0853">WD repeat</keyword>
<dbReference type="GO" id="GO:0090110">
    <property type="term" value="P:COPII-coated vesicle cargo loading"/>
    <property type="evidence" value="ECO:0007669"/>
    <property type="project" value="TreeGrafter"/>
</dbReference>
<evidence type="ECO:0000256" key="5">
    <source>
        <dbReference type="SAM" id="MobiDB-lite"/>
    </source>
</evidence>
<protein>
    <submittedName>
        <fullName evidence="6">Protein transport protein sec31 like protein b</fullName>
    </submittedName>
</protein>
<name>A0AAW0KKL0_QUESU</name>
<feature type="region of interest" description="Disordered" evidence="5">
    <location>
        <begin position="1"/>
        <end position="24"/>
    </location>
</feature>
<dbReference type="GO" id="GO:0007029">
    <property type="term" value="P:endoplasmic reticulum organization"/>
    <property type="evidence" value="ECO:0007669"/>
    <property type="project" value="TreeGrafter"/>
</dbReference>
<dbReference type="Gene3D" id="2.130.10.10">
    <property type="entry name" value="YVTN repeat-like/Quinoprotein amine dehydrogenase"/>
    <property type="match status" value="1"/>
</dbReference>